<comment type="caution">
    <text evidence="3">The sequence shown here is derived from an EMBL/GenBank/DDBJ whole genome shotgun (WGS) entry which is preliminary data.</text>
</comment>
<keyword evidence="1" id="KW-0472">Membrane</keyword>
<keyword evidence="4" id="KW-1185">Reference proteome</keyword>
<dbReference type="EMBL" id="LAPT01000088">
    <property type="protein sequence ID" value="PXF30009.1"/>
    <property type="molecule type" value="Genomic_DNA"/>
</dbReference>
<reference evidence="3 4" key="1">
    <citation type="submission" date="2015-03" db="EMBL/GenBank/DDBJ databases">
        <authorList>
            <person name="Krishnan R."/>
            <person name="Midha S."/>
            <person name="Patil P.B."/>
            <person name="Rameshkumar N."/>
        </authorList>
    </citation>
    <scope>NUCLEOTIDE SEQUENCE [LARGE SCALE GENOMIC DNA]</scope>
    <source>
        <strain evidence="3 4">L1E11</strain>
    </source>
</reference>
<dbReference type="InterPro" id="IPR057169">
    <property type="entry name" value="DUF7847"/>
</dbReference>
<gene>
    <name evidence="3" type="ORF">WH50_17560</name>
</gene>
<evidence type="ECO:0000259" key="2">
    <source>
        <dbReference type="Pfam" id="PF25231"/>
    </source>
</evidence>
<evidence type="ECO:0000313" key="3">
    <source>
        <dbReference type="EMBL" id="PXF30009.1"/>
    </source>
</evidence>
<dbReference type="Proteomes" id="UP000248090">
    <property type="component" value="Unassembled WGS sequence"/>
</dbReference>
<accession>A0ABX5LTN9</accession>
<dbReference type="Pfam" id="PF25231">
    <property type="entry name" value="DUF7847"/>
    <property type="match status" value="1"/>
</dbReference>
<feature type="transmembrane region" description="Helical" evidence="1">
    <location>
        <begin position="112"/>
        <end position="134"/>
    </location>
</feature>
<protein>
    <recommendedName>
        <fullName evidence="2">DUF7847 domain-containing protein</fullName>
    </recommendedName>
</protein>
<sequence>MLEPISEALYFTRRNFTSINKVMLPYLALLMLADFVVAMANPSSPLLHKLQTIFALVIYPYFMAKLIRYLHFAIRTGRNGSMPDELNVPFPLWSTLFLGYLVHGLATAAGLLAFVLPGILIFLRMSFIDFNIVCRRKSLTSSITSSWHQTSDNKIDIFVGLLAITIPVALVSIILLHTLTSAGWDLPALLLSNVISVYTTIFTTVFLFRHFTLAEEEMDNTNIQV</sequence>
<evidence type="ECO:0000256" key="1">
    <source>
        <dbReference type="SAM" id="Phobius"/>
    </source>
</evidence>
<name>A0ABX5LTN9_9GAMM</name>
<feature type="transmembrane region" description="Helical" evidence="1">
    <location>
        <begin position="155"/>
        <end position="176"/>
    </location>
</feature>
<feature type="transmembrane region" description="Helical" evidence="1">
    <location>
        <begin position="86"/>
        <end position="106"/>
    </location>
</feature>
<evidence type="ECO:0000313" key="4">
    <source>
        <dbReference type="Proteomes" id="UP000248090"/>
    </source>
</evidence>
<feature type="transmembrane region" description="Helical" evidence="1">
    <location>
        <begin position="23"/>
        <end position="41"/>
    </location>
</feature>
<keyword evidence="1" id="KW-0812">Transmembrane</keyword>
<keyword evidence="1" id="KW-1133">Transmembrane helix</keyword>
<organism evidence="3 4">
    <name type="scientific">Pokkaliibacter plantistimulans</name>
    <dbReference type="NCBI Taxonomy" id="1635171"/>
    <lineage>
        <taxon>Bacteria</taxon>
        <taxon>Pseudomonadati</taxon>
        <taxon>Pseudomonadota</taxon>
        <taxon>Gammaproteobacteria</taxon>
        <taxon>Oceanospirillales</taxon>
        <taxon>Balneatrichaceae</taxon>
        <taxon>Pokkaliibacter</taxon>
    </lineage>
</organism>
<feature type="transmembrane region" description="Helical" evidence="1">
    <location>
        <begin position="188"/>
        <end position="208"/>
    </location>
</feature>
<dbReference type="RefSeq" id="WP_110188641.1">
    <property type="nucleotide sequence ID" value="NZ_CP177354.1"/>
</dbReference>
<feature type="domain" description="DUF7847" evidence="2">
    <location>
        <begin position="104"/>
        <end position="207"/>
    </location>
</feature>
<feature type="transmembrane region" description="Helical" evidence="1">
    <location>
        <begin position="53"/>
        <end position="74"/>
    </location>
</feature>
<proteinExistence type="predicted"/>